<dbReference type="Proteomes" id="UP001620626">
    <property type="component" value="Unassembled WGS sequence"/>
</dbReference>
<evidence type="ECO:0000256" key="7">
    <source>
        <dbReference type="ARBA" id="ARBA00022792"/>
    </source>
</evidence>
<name>A0ABD2IYT4_9BILA</name>
<comment type="catalytic activity">
    <reaction evidence="26">
        <text>eicosanoyl-CoA + oxidized [electron-transfer flavoprotein] + H(+) = (2E)-eicosenoyl-CoA + reduced [electron-transfer flavoprotein]</text>
        <dbReference type="Rhea" id="RHEA:47236"/>
        <dbReference type="Rhea" id="RHEA-COMP:10685"/>
        <dbReference type="Rhea" id="RHEA-COMP:10686"/>
        <dbReference type="ChEBI" id="CHEBI:15378"/>
        <dbReference type="ChEBI" id="CHEBI:57380"/>
        <dbReference type="ChEBI" id="CHEBI:57692"/>
        <dbReference type="ChEBI" id="CHEBI:58307"/>
        <dbReference type="ChEBI" id="CHEBI:74691"/>
    </reaction>
    <physiologicalReaction direction="left-to-right" evidence="26">
        <dbReference type="Rhea" id="RHEA:47237"/>
    </physiologicalReaction>
</comment>
<dbReference type="AlphaFoldDB" id="A0ABD2IYT4"/>
<dbReference type="Gene3D" id="1.20.140.10">
    <property type="entry name" value="Butyryl-CoA Dehydrogenase, subunit A, domain 3"/>
    <property type="match status" value="2"/>
</dbReference>
<sequence length="651" mass="71621">MLASKSTGIAFVHNLSRRKWHAQTMTTKAIAAATTQSFQQRRTFAAAVPNEIPVEPNNGQQPDLANSKDAKPTESFCMNLFLGRAQLGQVFPYPLRLDDEQRETLQMVVAPSAKFLDEVNNPDKNDEHATIPREVLTQFGELGAFGALVPERWHGAGLNNTQMARLAELVGASDLGLGVTMGAHQSIGYKGILLYGTDAQKDKYLPDLATGKKFASFCLTEPSSGSDANSIRTRAEKSACGKFYTLNGGKIWISNGGFADVFTVFAKTPIKQADGTTKDKVSAFIVERGFGGVTSGPPEKKMGIKGSNTTEVHFDNVKVPAENLLGEEGDGFKVAMNILNNGRFGIPAATTGSMKFCIQKTIEHVHQRVQFGRKLCDFVRVQEILSDMVVRHYVAESITYMLAANMDRGITEYQLEAAIGKVVASENAWQVCDDAIQLHGGMGFMRECGLERVMRDLRIFRIFEGANDVMRLFVALTGMHHAGKRLQQLAKDLKAYSVSSLFGELKRRTVGEAQAQAADQVHPSLKASAALLNQCIGDFGKTVDALIVAYKKDVIDRQYELIRIANAAIDIYSMAAVLSRCNFAIERSGADNTQHDQHITNLFCRQAFKRTKHNLKEAKTPSETELSLIGRISDQLREQQAMAQKHPIEHL</sequence>
<comment type="catalytic activity">
    <reaction evidence="27">
        <text>octadecanoyl-CoA + oxidized [electron-transfer flavoprotein] + H(+) = (2E)-octadecenoyl-CoA + reduced [electron-transfer flavoprotein]</text>
        <dbReference type="Rhea" id="RHEA:47240"/>
        <dbReference type="Rhea" id="RHEA-COMP:10685"/>
        <dbReference type="Rhea" id="RHEA-COMP:10686"/>
        <dbReference type="ChEBI" id="CHEBI:15378"/>
        <dbReference type="ChEBI" id="CHEBI:57394"/>
        <dbReference type="ChEBI" id="CHEBI:57692"/>
        <dbReference type="ChEBI" id="CHEBI:58307"/>
        <dbReference type="ChEBI" id="CHEBI:71412"/>
    </reaction>
    <physiologicalReaction direction="left-to-right" evidence="27">
        <dbReference type="Rhea" id="RHEA:47241"/>
    </physiologicalReaction>
</comment>
<dbReference type="Pfam" id="PF02770">
    <property type="entry name" value="Acyl-CoA_dh_M"/>
    <property type="match status" value="1"/>
</dbReference>
<comment type="subunit">
    <text evidence="20">Homodimer. Homodimerizes after import into the mitochondrion.</text>
</comment>
<keyword evidence="7" id="KW-0999">Mitochondrion inner membrane</keyword>
<keyword evidence="10" id="KW-0276">Fatty acid metabolism</keyword>
<evidence type="ECO:0000256" key="17">
    <source>
        <dbReference type="ARBA" id="ARBA00039034"/>
    </source>
</evidence>
<evidence type="ECO:0000256" key="14">
    <source>
        <dbReference type="ARBA" id="ARBA00023098"/>
    </source>
</evidence>
<keyword evidence="5" id="KW-0597">Phosphoprotein</keyword>
<reference evidence="33 34" key="1">
    <citation type="submission" date="2024-10" db="EMBL/GenBank/DDBJ databases">
        <authorList>
            <person name="Kim D."/>
        </authorList>
    </citation>
    <scope>NUCLEOTIDE SEQUENCE [LARGE SCALE GENOMIC DNA]</scope>
    <source>
        <strain evidence="33">BH-2024</strain>
    </source>
</reference>
<evidence type="ECO:0000256" key="28">
    <source>
        <dbReference type="RuleBase" id="RU362125"/>
    </source>
</evidence>
<dbReference type="FunFam" id="2.40.110.10:FF:000006">
    <property type="entry name" value="very long-chain specific acyl-CoA dehydrogenase, mitochondrial"/>
    <property type="match status" value="1"/>
</dbReference>
<dbReference type="CDD" id="cd01161">
    <property type="entry name" value="VLCAD"/>
    <property type="match status" value="1"/>
</dbReference>
<comment type="subcellular location">
    <subcellularLocation>
        <location evidence="2">Mitochondrion inner membrane</location>
        <topology evidence="2">Peripheral membrane protein</topology>
    </subcellularLocation>
</comment>
<keyword evidence="11" id="KW-0809">Transit peptide</keyword>
<keyword evidence="34" id="KW-1185">Reference proteome</keyword>
<dbReference type="FunFam" id="1.20.140.10:FF:000008">
    <property type="entry name" value="acyl-CoA dehydrogenase family member 9, mitochondrial"/>
    <property type="match status" value="1"/>
</dbReference>
<dbReference type="InterPro" id="IPR009100">
    <property type="entry name" value="AcylCoA_DH/oxidase_NM_dom_sf"/>
</dbReference>
<gene>
    <name evidence="33" type="ORF">niasHT_035223</name>
</gene>
<dbReference type="InterPro" id="IPR006089">
    <property type="entry name" value="Acyl-CoA_DH_CS"/>
</dbReference>
<evidence type="ECO:0000256" key="19">
    <source>
        <dbReference type="ARBA" id="ARBA00045422"/>
    </source>
</evidence>
<keyword evidence="8" id="KW-0702">S-nitrosylation</keyword>
<evidence type="ECO:0000256" key="8">
    <source>
        <dbReference type="ARBA" id="ARBA00022799"/>
    </source>
</evidence>
<evidence type="ECO:0000256" key="6">
    <source>
        <dbReference type="ARBA" id="ARBA00022630"/>
    </source>
</evidence>
<organism evidence="33 34">
    <name type="scientific">Heterodera trifolii</name>
    <dbReference type="NCBI Taxonomy" id="157864"/>
    <lineage>
        <taxon>Eukaryota</taxon>
        <taxon>Metazoa</taxon>
        <taxon>Ecdysozoa</taxon>
        <taxon>Nematoda</taxon>
        <taxon>Chromadorea</taxon>
        <taxon>Rhabditida</taxon>
        <taxon>Tylenchina</taxon>
        <taxon>Tylenchomorpha</taxon>
        <taxon>Tylenchoidea</taxon>
        <taxon>Heteroderidae</taxon>
        <taxon>Heteroderinae</taxon>
        <taxon>Heterodera</taxon>
    </lineage>
</organism>
<comment type="similarity">
    <text evidence="4 28">Belongs to the acyl-CoA dehydrogenase family.</text>
</comment>
<keyword evidence="6 28" id="KW-0285">Flavoprotein</keyword>
<proteinExistence type="inferred from homology"/>
<dbReference type="EC" id="1.3.8.9" evidence="17"/>
<dbReference type="Gene3D" id="1.10.540.10">
    <property type="entry name" value="Acyl-CoA dehydrogenase/oxidase, N-terminal domain"/>
    <property type="match status" value="1"/>
</dbReference>
<evidence type="ECO:0000256" key="11">
    <source>
        <dbReference type="ARBA" id="ARBA00022946"/>
    </source>
</evidence>
<comment type="function">
    <text evidence="19">Very long-chain specific acyl-CoA dehydrogenase is one of the acyl-CoA dehydrogenases that catalyze the first step of mitochondrial fatty acid beta-oxidation, an aerobic process breaking down fatty acids into acetyl-CoA and allowing the production of energy from fats. The first step of fatty acid beta-oxidation consists in the removal of one hydrogen from C-2 and C-3 of the straight-chain fatty acyl-CoA thioester, resulting in the formation of trans-2-enoyl-CoA. Among the different mitochondrial acyl-CoA dehydrogenases, very long-chain specific acyl-CoA dehydrogenase acts specifically on acyl-CoAs with saturated 12 to 24 carbons long primary chains.</text>
</comment>
<evidence type="ECO:0000256" key="9">
    <source>
        <dbReference type="ARBA" id="ARBA00022827"/>
    </source>
</evidence>
<feature type="domain" description="ACAD9/ACADV-like C-terminal" evidence="32">
    <location>
        <begin position="523"/>
        <end position="641"/>
    </location>
</feature>
<evidence type="ECO:0000256" key="22">
    <source>
        <dbReference type="ARBA" id="ARBA00047916"/>
    </source>
</evidence>
<evidence type="ECO:0000256" key="10">
    <source>
        <dbReference type="ARBA" id="ARBA00022832"/>
    </source>
</evidence>
<evidence type="ECO:0000256" key="24">
    <source>
        <dbReference type="ARBA" id="ARBA00049038"/>
    </source>
</evidence>
<feature type="domain" description="Acyl-CoA dehydrogenase/oxidase C-terminal" evidence="29">
    <location>
        <begin position="329"/>
        <end position="475"/>
    </location>
</feature>
<comment type="catalytic activity">
    <reaction evidence="23">
        <text>tetracosanoyl-CoA + oxidized [electron-transfer flavoprotein] + H(+) = (2E)-tetracosenoyl-CoA + reduced [electron-transfer flavoprotein]</text>
        <dbReference type="Rhea" id="RHEA:47232"/>
        <dbReference type="Rhea" id="RHEA-COMP:10685"/>
        <dbReference type="Rhea" id="RHEA-COMP:10686"/>
        <dbReference type="ChEBI" id="CHEBI:15378"/>
        <dbReference type="ChEBI" id="CHEBI:57692"/>
        <dbReference type="ChEBI" id="CHEBI:58307"/>
        <dbReference type="ChEBI" id="CHEBI:65052"/>
        <dbReference type="ChEBI" id="CHEBI:74693"/>
    </reaction>
    <physiologicalReaction direction="left-to-right" evidence="23">
        <dbReference type="Rhea" id="RHEA:47233"/>
    </physiologicalReaction>
</comment>
<evidence type="ECO:0000256" key="18">
    <source>
        <dbReference type="ARBA" id="ARBA00040902"/>
    </source>
</evidence>
<evidence type="ECO:0000256" key="12">
    <source>
        <dbReference type="ARBA" id="ARBA00022990"/>
    </source>
</evidence>
<dbReference type="Pfam" id="PF21343">
    <property type="entry name" value="ACAD9-ACADV_C"/>
    <property type="match status" value="1"/>
</dbReference>
<dbReference type="PROSITE" id="PS00073">
    <property type="entry name" value="ACYL_COA_DH_2"/>
    <property type="match status" value="1"/>
</dbReference>
<dbReference type="InterPro" id="IPR046373">
    <property type="entry name" value="Acyl-CoA_Oxase/DH_mid-dom_sf"/>
</dbReference>
<keyword evidence="12" id="KW-0007">Acetylation</keyword>
<evidence type="ECO:0000256" key="2">
    <source>
        <dbReference type="ARBA" id="ARBA00004637"/>
    </source>
</evidence>
<keyword evidence="14" id="KW-0443">Lipid metabolism</keyword>
<keyword evidence="15" id="KW-0496">Mitochondrion</keyword>
<evidence type="ECO:0000256" key="15">
    <source>
        <dbReference type="ARBA" id="ARBA00023128"/>
    </source>
</evidence>
<comment type="catalytic activity">
    <reaction evidence="25">
        <text>a very-long-chain 2,3-saturated fatty acyl-CoA + oxidized [electron-transfer flavoprotein] + H(+) = a very-long-chain (2E)-enoyl-CoA + reduced [electron-transfer flavoprotein]</text>
        <dbReference type="Rhea" id="RHEA:19181"/>
        <dbReference type="Rhea" id="RHEA-COMP:10685"/>
        <dbReference type="Rhea" id="RHEA-COMP:10686"/>
        <dbReference type="ChEBI" id="CHEBI:15378"/>
        <dbReference type="ChEBI" id="CHEBI:57692"/>
        <dbReference type="ChEBI" id="CHEBI:58307"/>
        <dbReference type="ChEBI" id="CHEBI:83724"/>
        <dbReference type="ChEBI" id="CHEBI:83728"/>
        <dbReference type="EC" id="1.3.8.9"/>
    </reaction>
    <physiologicalReaction direction="left-to-right" evidence="25">
        <dbReference type="Rhea" id="RHEA:19182"/>
    </physiologicalReaction>
</comment>
<comment type="catalytic activity">
    <reaction evidence="21">
        <text>dodecanoyl-CoA + oxidized [electron-transfer flavoprotein] + H(+) = (2E)-dodecenoyl-CoA + reduced [electron-transfer flavoprotein]</text>
        <dbReference type="Rhea" id="RHEA:47296"/>
        <dbReference type="Rhea" id="RHEA-COMP:10685"/>
        <dbReference type="Rhea" id="RHEA-COMP:10686"/>
        <dbReference type="ChEBI" id="CHEBI:15378"/>
        <dbReference type="ChEBI" id="CHEBI:57330"/>
        <dbReference type="ChEBI" id="CHEBI:57375"/>
        <dbReference type="ChEBI" id="CHEBI:57692"/>
        <dbReference type="ChEBI" id="CHEBI:58307"/>
    </reaction>
    <physiologicalReaction direction="left-to-right" evidence="21">
        <dbReference type="Rhea" id="RHEA:47297"/>
    </physiologicalReaction>
</comment>
<evidence type="ECO:0000256" key="5">
    <source>
        <dbReference type="ARBA" id="ARBA00022553"/>
    </source>
</evidence>
<evidence type="ECO:0000256" key="3">
    <source>
        <dbReference type="ARBA" id="ARBA00005198"/>
    </source>
</evidence>
<evidence type="ECO:0000256" key="4">
    <source>
        <dbReference type="ARBA" id="ARBA00009347"/>
    </source>
</evidence>
<evidence type="ECO:0000256" key="27">
    <source>
        <dbReference type="ARBA" id="ARBA00049224"/>
    </source>
</evidence>
<evidence type="ECO:0000256" key="21">
    <source>
        <dbReference type="ARBA" id="ARBA00047893"/>
    </source>
</evidence>
<keyword evidence="9 28" id="KW-0274">FAD</keyword>
<feature type="domain" description="Acyl-CoA oxidase/dehydrogenase middle" evidence="30">
    <location>
        <begin position="216"/>
        <end position="317"/>
    </location>
</feature>
<comment type="pathway">
    <text evidence="3">Lipid metabolism; mitochondrial fatty acid beta-oxidation.</text>
</comment>
<dbReference type="GO" id="GO:0005743">
    <property type="term" value="C:mitochondrial inner membrane"/>
    <property type="evidence" value="ECO:0007669"/>
    <property type="project" value="UniProtKB-SubCell"/>
</dbReference>
<dbReference type="GO" id="GO:0017099">
    <property type="term" value="F:very-long-chain fatty acyl-CoA dehydrogenase activity"/>
    <property type="evidence" value="ECO:0007669"/>
    <property type="project" value="UniProtKB-EC"/>
</dbReference>
<evidence type="ECO:0000256" key="25">
    <source>
        <dbReference type="ARBA" id="ARBA00049050"/>
    </source>
</evidence>
<evidence type="ECO:0000259" key="31">
    <source>
        <dbReference type="Pfam" id="PF02771"/>
    </source>
</evidence>
<comment type="catalytic activity">
    <reaction evidence="24">
        <text>tetradecanoyl-CoA + oxidized [electron-transfer flavoprotein] + H(+) = (2E)-tetradecenoyl-CoA + reduced [electron-transfer flavoprotein]</text>
        <dbReference type="Rhea" id="RHEA:47316"/>
        <dbReference type="Rhea" id="RHEA-COMP:10685"/>
        <dbReference type="Rhea" id="RHEA-COMP:10686"/>
        <dbReference type="ChEBI" id="CHEBI:15378"/>
        <dbReference type="ChEBI" id="CHEBI:57385"/>
        <dbReference type="ChEBI" id="CHEBI:57692"/>
        <dbReference type="ChEBI" id="CHEBI:58307"/>
        <dbReference type="ChEBI" id="CHEBI:61405"/>
    </reaction>
    <physiologicalReaction direction="left-to-right" evidence="24">
        <dbReference type="Rhea" id="RHEA:47317"/>
    </physiologicalReaction>
</comment>
<comment type="catalytic activity">
    <reaction evidence="22">
        <text>oxidized [electron-transfer flavoprotein] + hexadecanoyl-CoA + H(+) = (2E)-hexadecenoyl-CoA + reduced [electron-transfer flavoprotein]</text>
        <dbReference type="Rhea" id="RHEA:43448"/>
        <dbReference type="Rhea" id="RHEA-COMP:10685"/>
        <dbReference type="Rhea" id="RHEA-COMP:10686"/>
        <dbReference type="ChEBI" id="CHEBI:15378"/>
        <dbReference type="ChEBI" id="CHEBI:57379"/>
        <dbReference type="ChEBI" id="CHEBI:57692"/>
        <dbReference type="ChEBI" id="CHEBI:58307"/>
        <dbReference type="ChEBI" id="CHEBI:61526"/>
    </reaction>
    <physiologicalReaction direction="left-to-right" evidence="22">
        <dbReference type="Rhea" id="RHEA:43449"/>
    </physiologicalReaction>
</comment>
<evidence type="ECO:0000313" key="34">
    <source>
        <dbReference type="Proteomes" id="UP001620626"/>
    </source>
</evidence>
<dbReference type="Pfam" id="PF02771">
    <property type="entry name" value="Acyl-CoA_dh_N"/>
    <property type="match status" value="1"/>
</dbReference>
<dbReference type="PANTHER" id="PTHR43884">
    <property type="entry name" value="ACYL-COA DEHYDROGENASE"/>
    <property type="match status" value="1"/>
</dbReference>
<protein>
    <recommendedName>
        <fullName evidence="18">Very long-chain specific acyl-CoA dehydrogenase, mitochondrial</fullName>
        <ecNumber evidence="17">1.3.8.9</ecNumber>
    </recommendedName>
</protein>
<comment type="caution">
    <text evidence="33">The sequence shown here is derived from an EMBL/GenBank/DDBJ whole genome shotgun (WGS) entry which is preliminary data.</text>
</comment>
<evidence type="ECO:0000256" key="1">
    <source>
        <dbReference type="ARBA" id="ARBA00001974"/>
    </source>
</evidence>
<feature type="domain" description="Acyl-CoA dehydrogenase/oxidase N-terminal" evidence="31">
    <location>
        <begin position="103"/>
        <end position="212"/>
    </location>
</feature>
<dbReference type="InterPro" id="IPR013786">
    <property type="entry name" value="AcylCoA_DH/ox_N"/>
</dbReference>
<keyword evidence="13 28" id="KW-0560">Oxidoreductase</keyword>
<dbReference type="InterPro" id="IPR009075">
    <property type="entry name" value="AcylCo_DH/oxidase_C"/>
</dbReference>
<comment type="cofactor">
    <cofactor evidence="1 28">
        <name>FAD</name>
        <dbReference type="ChEBI" id="CHEBI:57692"/>
    </cofactor>
</comment>
<evidence type="ECO:0000256" key="23">
    <source>
        <dbReference type="ARBA" id="ARBA00048086"/>
    </source>
</evidence>
<dbReference type="SUPFAM" id="SSF56645">
    <property type="entry name" value="Acyl-CoA dehydrogenase NM domain-like"/>
    <property type="match status" value="1"/>
</dbReference>
<evidence type="ECO:0000256" key="16">
    <source>
        <dbReference type="ARBA" id="ARBA00023136"/>
    </source>
</evidence>
<evidence type="ECO:0000313" key="33">
    <source>
        <dbReference type="EMBL" id="KAL3084421.1"/>
    </source>
</evidence>
<dbReference type="InterPro" id="IPR037069">
    <property type="entry name" value="AcylCoA_DH/ox_N_sf"/>
</dbReference>
<dbReference type="Pfam" id="PF00441">
    <property type="entry name" value="Acyl-CoA_dh_1"/>
    <property type="match status" value="1"/>
</dbReference>
<dbReference type="EMBL" id="JBICBT010001079">
    <property type="protein sequence ID" value="KAL3084421.1"/>
    <property type="molecule type" value="Genomic_DNA"/>
</dbReference>
<dbReference type="GO" id="GO:0006631">
    <property type="term" value="P:fatty acid metabolic process"/>
    <property type="evidence" value="ECO:0007669"/>
    <property type="project" value="UniProtKB-KW"/>
</dbReference>
<evidence type="ECO:0000259" key="32">
    <source>
        <dbReference type="Pfam" id="PF21343"/>
    </source>
</evidence>
<dbReference type="Gene3D" id="2.40.110.10">
    <property type="entry name" value="Butyryl-CoA Dehydrogenase, subunit A, domain 2"/>
    <property type="match status" value="1"/>
</dbReference>
<dbReference type="PANTHER" id="PTHR43884:SF11">
    <property type="entry name" value="VERY LONG-CHAIN SPECIFIC ACYL-COA DEHYDROGENASE, MITOCHONDRIAL"/>
    <property type="match status" value="1"/>
</dbReference>
<evidence type="ECO:0000256" key="20">
    <source>
        <dbReference type="ARBA" id="ARBA00046812"/>
    </source>
</evidence>
<evidence type="ECO:0000256" key="26">
    <source>
        <dbReference type="ARBA" id="ARBA00049140"/>
    </source>
</evidence>
<dbReference type="FunFam" id="1.10.540.10:FF:000001">
    <property type="entry name" value="Very long-chain-specific acyl-CoA dehydrogenase, mitochondrial"/>
    <property type="match status" value="1"/>
</dbReference>
<evidence type="ECO:0000256" key="13">
    <source>
        <dbReference type="ARBA" id="ARBA00023002"/>
    </source>
</evidence>
<dbReference type="InterPro" id="IPR049448">
    <property type="entry name" value="ACAD9/ACADV-like_C"/>
</dbReference>
<evidence type="ECO:0000259" key="29">
    <source>
        <dbReference type="Pfam" id="PF00441"/>
    </source>
</evidence>
<accession>A0ABD2IYT4</accession>
<dbReference type="InterPro" id="IPR006091">
    <property type="entry name" value="Acyl-CoA_Oxase/DH_mid-dom"/>
</dbReference>
<keyword evidence="16" id="KW-0472">Membrane</keyword>
<dbReference type="PROSITE" id="PS00072">
    <property type="entry name" value="ACYL_COA_DH_1"/>
    <property type="match status" value="1"/>
</dbReference>
<dbReference type="SUPFAM" id="SSF47203">
    <property type="entry name" value="Acyl-CoA dehydrogenase C-terminal domain-like"/>
    <property type="match status" value="1"/>
</dbReference>
<evidence type="ECO:0000259" key="30">
    <source>
        <dbReference type="Pfam" id="PF02770"/>
    </source>
</evidence>
<dbReference type="InterPro" id="IPR036250">
    <property type="entry name" value="AcylCo_DH-like_C"/>
</dbReference>